<accession>A0A2K1K222</accession>
<dbReference type="InParanoid" id="A0A2K1K222"/>
<sequence length="66" mass="7467">MSNLHESMKALGESSDEERVSAQRSATLRLRVGFACDMEIYSFLGFWGADPVESHENNMLQIFPVM</sequence>
<reference evidence="2 4" key="1">
    <citation type="journal article" date="2008" name="Science">
        <title>The Physcomitrella genome reveals evolutionary insights into the conquest of land by plants.</title>
        <authorList>
            <person name="Rensing S."/>
            <person name="Lang D."/>
            <person name="Zimmer A."/>
            <person name="Terry A."/>
            <person name="Salamov A."/>
            <person name="Shapiro H."/>
            <person name="Nishiyama T."/>
            <person name="Perroud P.-F."/>
            <person name="Lindquist E."/>
            <person name="Kamisugi Y."/>
            <person name="Tanahashi T."/>
            <person name="Sakakibara K."/>
            <person name="Fujita T."/>
            <person name="Oishi K."/>
            <person name="Shin-I T."/>
            <person name="Kuroki Y."/>
            <person name="Toyoda A."/>
            <person name="Suzuki Y."/>
            <person name="Hashimoto A."/>
            <person name="Yamaguchi K."/>
            <person name="Sugano A."/>
            <person name="Kohara Y."/>
            <person name="Fujiyama A."/>
            <person name="Anterola A."/>
            <person name="Aoki S."/>
            <person name="Ashton N."/>
            <person name="Barbazuk W.B."/>
            <person name="Barker E."/>
            <person name="Bennetzen J."/>
            <person name="Bezanilla M."/>
            <person name="Blankenship R."/>
            <person name="Cho S.H."/>
            <person name="Dutcher S."/>
            <person name="Estelle M."/>
            <person name="Fawcett J.A."/>
            <person name="Gundlach H."/>
            <person name="Hanada K."/>
            <person name="Heyl A."/>
            <person name="Hicks K.A."/>
            <person name="Hugh J."/>
            <person name="Lohr M."/>
            <person name="Mayer K."/>
            <person name="Melkozernov A."/>
            <person name="Murata T."/>
            <person name="Nelson D."/>
            <person name="Pils B."/>
            <person name="Prigge M."/>
            <person name="Reiss B."/>
            <person name="Renner T."/>
            <person name="Rombauts S."/>
            <person name="Rushton P."/>
            <person name="Sanderfoot A."/>
            <person name="Schween G."/>
            <person name="Shiu S.-H."/>
            <person name="Stueber K."/>
            <person name="Theodoulou F.L."/>
            <person name="Tu H."/>
            <person name="Van de Peer Y."/>
            <person name="Verrier P.J."/>
            <person name="Waters E."/>
            <person name="Wood A."/>
            <person name="Yang L."/>
            <person name="Cove D."/>
            <person name="Cuming A."/>
            <person name="Hasebe M."/>
            <person name="Lucas S."/>
            <person name="Mishler D.B."/>
            <person name="Reski R."/>
            <person name="Grigoriev I."/>
            <person name="Quatrano R.S."/>
            <person name="Boore J.L."/>
        </authorList>
    </citation>
    <scope>NUCLEOTIDE SEQUENCE [LARGE SCALE GENOMIC DNA]</scope>
    <source>
        <strain evidence="3 4">cv. Gransden 2004</strain>
    </source>
</reference>
<dbReference type="EnsemblPlants" id="Pp3c9_4810V3.2">
    <property type="protein sequence ID" value="Pp3c9_4810V3.2"/>
    <property type="gene ID" value="Pp3c9_4810"/>
</dbReference>
<evidence type="ECO:0000313" key="2">
    <source>
        <dbReference type="EMBL" id="PNR47825.1"/>
    </source>
</evidence>
<dbReference type="PaxDb" id="3218-PP1S199_78V6.1"/>
<name>A0A2K1K222_PHYPA</name>
<keyword evidence="4" id="KW-1185">Reference proteome</keyword>
<dbReference type="Proteomes" id="UP000006727">
    <property type="component" value="Chromosome 9"/>
</dbReference>
<protein>
    <submittedName>
        <fullName evidence="2 3">Uncharacterized protein</fullName>
    </submittedName>
</protein>
<dbReference type="AlphaFoldDB" id="A0A2K1K222"/>
<organism evidence="2">
    <name type="scientific">Physcomitrium patens</name>
    <name type="common">Spreading-leaved earth moss</name>
    <name type="synonym">Physcomitrella patens</name>
    <dbReference type="NCBI Taxonomy" id="3218"/>
    <lineage>
        <taxon>Eukaryota</taxon>
        <taxon>Viridiplantae</taxon>
        <taxon>Streptophyta</taxon>
        <taxon>Embryophyta</taxon>
        <taxon>Bryophyta</taxon>
        <taxon>Bryophytina</taxon>
        <taxon>Bryopsida</taxon>
        <taxon>Funariidae</taxon>
        <taxon>Funariales</taxon>
        <taxon>Funariaceae</taxon>
        <taxon>Physcomitrium</taxon>
    </lineage>
</organism>
<dbReference type="Gramene" id="Pp3c9_4810V3.1">
    <property type="protein sequence ID" value="Pp3c9_4810V3.1"/>
    <property type="gene ID" value="Pp3c9_4810"/>
</dbReference>
<dbReference type="EMBL" id="ABEU02000009">
    <property type="protein sequence ID" value="PNR47825.1"/>
    <property type="molecule type" value="Genomic_DNA"/>
</dbReference>
<proteinExistence type="predicted"/>
<evidence type="ECO:0000256" key="1">
    <source>
        <dbReference type="SAM" id="MobiDB-lite"/>
    </source>
</evidence>
<gene>
    <name evidence="2" type="ORF">PHYPA_012298</name>
</gene>
<reference evidence="2 4" key="2">
    <citation type="journal article" date="2018" name="Plant J.">
        <title>The Physcomitrella patens chromosome-scale assembly reveals moss genome structure and evolution.</title>
        <authorList>
            <person name="Lang D."/>
            <person name="Ullrich K.K."/>
            <person name="Murat F."/>
            <person name="Fuchs J."/>
            <person name="Jenkins J."/>
            <person name="Haas F.B."/>
            <person name="Piednoel M."/>
            <person name="Gundlach H."/>
            <person name="Van Bel M."/>
            <person name="Meyberg R."/>
            <person name="Vives C."/>
            <person name="Morata J."/>
            <person name="Symeonidi A."/>
            <person name="Hiss M."/>
            <person name="Muchero W."/>
            <person name="Kamisugi Y."/>
            <person name="Saleh O."/>
            <person name="Blanc G."/>
            <person name="Decker E.L."/>
            <person name="van Gessel N."/>
            <person name="Grimwood J."/>
            <person name="Hayes R.D."/>
            <person name="Graham S.W."/>
            <person name="Gunter L.E."/>
            <person name="McDaniel S.F."/>
            <person name="Hoernstein S.N.W."/>
            <person name="Larsson A."/>
            <person name="Li F.W."/>
            <person name="Perroud P.F."/>
            <person name="Phillips J."/>
            <person name="Ranjan P."/>
            <person name="Rokshar D.S."/>
            <person name="Rothfels C.J."/>
            <person name="Schneider L."/>
            <person name="Shu S."/>
            <person name="Stevenson D.W."/>
            <person name="Thummler F."/>
            <person name="Tillich M."/>
            <person name="Villarreal Aguilar J.C."/>
            <person name="Widiez T."/>
            <person name="Wong G.K."/>
            <person name="Wymore A."/>
            <person name="Zhang Y."/>
            <person name="Zimmer A.D."/>
            <person name="Quatrano R.S."/>
            <person name="Mayer K.F.X."/>
            <person name="Goodstein D."/>
            <person name="Casacuberta J.M."/>
            <person name="Vandepoele K."/>
            <person name="Reski R."/>
            <person name="Cuming A.C."/>
            <person name="Tuskan G.A."/>
            <person name="Maumus F."/>
            <person name="Salse J."/>
            <person name="Schmutz J."/>
            <person name="Rensing S.A."/>
        </authorList>
    </citation>
    <scope>NUCLEOTIDE SEQUENCE [LARGE SCALE GENOMIC DNA]</scope>
    <source>
        <strain evidence="3 4">cv. Gransden 2004</strain>
    </source>
</reference>
<feature type="region of interest" description="Disordered" evidence="1">
    <location>
        <begin position="1"/>
        <end position="22"/>
    </location>
</feature>
<dbReference type="EnsemblPlants" id="Pp3c9_4810V3.1">
    <property type="protein sequence ID" value="Pp3c9_4810V3.1"/>
    <property type="gene ID" value="Pp3c9_4810"/>
</dbReference>
<dbReference type="Gramene" id="Pp3c9_4810V3.2">
    <property type="protein sequence ID" value="Pp3c9_4810V3.2"/>
    <property type="gene ID" value="Pp3c9_4810"/>
</dbReference>
<reference evidence="3" key="3">
    <citation type="submission" date="2020-12" db="UniProtKB">
        <authorList>
            <consortium name="EnsemblPlants"/>
        </authorList>
    </citation>
    <scope>IDENTIFICATION</scope>
</reference>
<evidence type="ECO:0000313" key="3">
    <source>
        <dbReference type="EnsemblPlants" id="Pp3c9_4810V3.1"/>
    </source>
</evidence>
<evidence type="ECO:0000313" key="4">
    <source>
        <dbReference type="Proteomes" id="UP000006727"/>
    </source>
</evidence>